<sequence length="431" mass="49849">MIRNKLKSISISILVIVTFLLIGSTASYAKNLPFHGFVETSIGGRYDTSSNVNNLSDDLLLSEVRAQLEYWNALSSEAEFQVTTDIVSDSIRDEADIKLREAYIWAYPSRNFEIKAGRQVLTWGTGDSLFINDLFPKDRKSYFLGRDEEYLKAPSDSIKFSIFPKGTIVDLVWTPVFESDRYIDGERLAYYNKDEDEIMLKDFSGVVNDPEKDWENGELALRVKKNYHGNEIAFYGYRGFHKQPNPSSVGGKTLEFSRLNAYGGSWRNLFLGGITNIELGYYDSVDDPDGEKTNVPNSYLKGLVGYKRDLGNDLTIGMQYFLEKMQDYDRYEKNYLNDSPNKEEYIKEENRDVVTLRIIKLLNMQTVKLDLFTYYSPADEDGYFKPKVSYDWTDNINLTLGGNIFYGDQDYTRLGQFEENSNIYFRMRYSY</sequence>
<dbReference type="RefSeq" id="WP_078810593.1">
    <property type="nucleotide sequence ID" value="NZ_FUWM01000018.1"/>
</dbReference>
<evidence type="ECO:0008006" key="3">
    <source>
        <dbReference type="Google" id="ProtNLM"/>
    </source>
</evidence>
<protein>
    <recommendedName>
        <fullName evidence="3">Capsule assembly protein Wzi</fullName>
    </recommendedName>
</protein>
<evidence type="ECO:0000313" key="2">
    <source>
        <dbReference type="Proteomes" id="UP000190625"/>
    </source>
</evidence>
<organism evidence="1 2">
    <name type="scientific">Selenihalanaerobacter shriftii</name>
    <dbReference type="NCBI Taxonomy" id="142842"/>
    <lineage>
        <taxon>Bacteria</taxon>
        <taxon>Bacillati</taxon>
        <taxon>Bacillota</taxon>
        <taxon>Clostridia</taxon>
        <taxon>Halanaerobiales</taxon>
        <taxon>Halobacteroidaceae</taxon>
        <taxon>Selenihalanaerobacter</taxon>
    </lineage>
</organism>
<gene>
    <name evidence="1" type="ORF">SAMN02745118_02142</name>
</gene>
<dbReference type="OrthoDB" id="9801336at2"/>
<dbReference type="AlphaFoldDB" id="A0A1T4PDX6"/>
<keyword evidence="2" id="KW-1185">Reference proteome</keyword>
<reference evidence="2" key="1">
    <citation type="submission" date="2017-02" db="EMBL/GenBank/DDBJ databases">
        <authorList>
            <person name="Varghese N."/>
            <person name="Submissions S."/>
        </authorList>
    </citation>
    <scope>NUCLEOTIDE SEQUENCE [LARGE SCALE GENOMIC DNA]</scope>
    <source>
        <strain evidence="2">ATCC BAA-73</strain>
    </source>
</reference>
<accession>A0A1T4PDX6</accession>
<proteinExistence type="predicted"/>
<dbReference type="Proteomes" id="UP000190625">
    <property type="component" value="Unassembled WGS sequence"/>
</dbReference>
<dbReference type="EMBL" id="FUWM01000018">
    <property type="protein sequence ID" value="SJZ89750.1"/>
    <property type="molecule type" value="Genomic_DNA"/>
</dbReference>
<evidence type="ECO:0000313" key="1">
    <source>
        <dbReference type="EMBL" id="SJZ89750.1"/>
    </source>
</evidence>
<dbReference type="STRING" id="142842.SAMN02745118_02142"/>
<name>A0A1T4PDX6_9FIRM</name>